<evidence type="ECO:0000259" key="3">
    <source>
        <dbReference type="Pfam" id="PF07724"/>
    </source>
</evidence>
<sequence>MKRVYTKNPAVVMNPKNPVAIPRSRKGDFIKGYQSRNGSSYSWMNMVEMFEERFQKCIVATTFDDYRKHTEKDSALARRFTIVMVPEPTVGETVLMLQCLRSVMRSVKRLGTPTTLGSSCSAVSPLHKCSDKFLPDKAIDMMEEAGSRVRLGHAEVLFISLLYLKSPNRPIANLLVFGTPGMRKTELAKALASTVYGSEAATVRLGKSEFMENYSLSKLTGSPPGYVGYSKGGQLKEAVRKRPFTLVLFDEIEKSHPDVCNILLQVMEDGRLTDGKGRSLDFKYTIVMMTSNLGSDVIVSA</sequence>
<accession>A0A176WNY8</accession>
<evidence type="ECO:0000256" key="1">
    <source>
        <dbReference type="ARBA" id="ARBA00022741"/>
    </source>
</evidence>
<dbReference type="EMBL" id="LVLJ01000419">
    <property type="protein sequence ID" value="OAE34313.1"/>
    <property type="molecule type" value="Genomic_DNA"/>
</dbReference>
<dbReference type="Pfam" id="PF07724">
    <property type="entry name" value="AAA_2"/>
    <property type="match status" value="1"/>
</dbReference>
<dbReference type="InterPro" id="IPR001270">
    <property type="entry name" value="ClpA/B"/>
</dbReference>
<feature type="domain" description="ATPase AAA-type core" evidence="3">
    <location>
        <begin position="169"/>
        <end position="298"/>
    </location>
</feature>
<dbReference type="PANTHER" id="PTHR11638:SF18">
    <property type="entry name" value="HEAT SHOCK PROTEIN 104"/>
    <property type="match status" value="1"/>
</dbReference>
<dbReference type="GO" id="GO:0034605">
    <property type="term" value="P:cellular response to heat"/>
    <property type="evidence" value="ECO:0007669"/>
    <property type="project" value="TreeGrafter"/>
</dbReference>
<evidence type="ECO:0000313" key="6">
    <source>
        <dbReference type="Proteomes" id="UP000077202"/>
    </source>
</evidence>
<feature type="domain" description="ClpA/ClpB AAA lid" evidence="4">
    <location>
        <begin position="130"/>
        <end position="154"/>
    </location>
</feature>
<name>A0A176WNY8_MARPO</name>
<dbReference type="InterPro" id="IPR050130">
    <property type="entry name" value="ClpA_ClpB"/>
</dbReference>
<protein>
    <recommendedName>
        <fullName evidence="7">AAA+ ATPase domain-containing protein</fullName>
    </recommendedName>
</protein>
<dbReference type="InterPro" id="IPR003959">
    <property type="entry name" value="ATPase_AAA_core"/>
</dbReference>
<dbReference type="Gene3D" id="3.40.50.300">
    <property type="entry name" value="P-loop containing nucleotide triphosphate hydrolases"/>
    <property type="match status" value="2"/>
</dbReference>
<evidence type="ECO:0000313" key="5">
    <source>
        <dbReference type="EMBL" id="OAE34313.1"/>
    </source>
</evidence>
<dbReference type="GO" id="GO:0005524">
    <property type="term" value="F:ATP binding"/>
    <property type="evidence" value="ECO:0007669"/>
    <property type="project" value="UniProtKB-KW"/>
</dbReference>
<dbReference type="InterPro" id="IPR041546">
    <property type="entry name" value="ClpA/ClpB_AAA_lid"/>
</dbReference>
<comment type="caution">
    <text evidence="5">The sequence shown here is derived from an EMBL/GenBank/DDBJ whole genome shotgun (WGS) entry which is preliminary data.</text>
</comment>
<proteinExistence type="predicted"/>
<dbReference type="AlphaFoldDB" id="A0A176WNY8"/>
<evidence type="ECO:0008006" key="7">
    <source>
        <dbReference type="Google" id="ProtNLM"/>
    </source>
</evidence>
<evidence type="ECO:0000259" key="4">
    <source>
        <dbReference type="Pfam" id="PF17871"/>
    </source>
</evidence>
<dbReference type="GO" id="GO:0005737">
    <property type="term" value="C:cytoplasm"/>
    <property type="evidence" value="ECO:0007669"/>
    <property type="project" value="TreeGrafter"/>
</dbReference>
<dbReference type="Pfam" id="PF17871">
    <property type="entry name" value="AAA_lid_9"/>
    <property type="match status" value="1"/>
</dbReference>
<dbReference type="InterPro" id="IPR027417">
    <property type="entry name" value="P-loop_NTPase"/>
</dbReference>
<dbReference type="CDD" id="cd19499">
    <property type="entry name" value="RecA-like_ClpB_Hsp104-like"/>
    <property type="match status" value="1"/>
</dbReference>
<keyword evidence="2" id="KW-0067">ATP-binding</keyword>
<dbReference type="PRINTS" id="PR00300">
    <property type="entry name" value="CLPPROTEASEA"/>
</dbReference>
<evidence type="ECO:0000256" key="2">
    <source>
        <dbReference type="ARBA" id="ARBA00022840"/>
    </source>
</evidence>
<keyword evidence="1" id="KW-0547">Nucleotide-binding</keyword>
<dbReference type="GO" id="GO:0016887">
    <property type="term" value="F:ATP hydrolysis activity"/>
    <property type="evidence" value="ECO:0007669"/>
    <property type="project" value="InterPro"/>
</dbReference>
<gene>
    <name evidence="5" type="ORF">AXG93_3235s1160</name>
</gene>
<reference evidence="5" key="1">
    <citation type="submission" date="2016-03" db="EMBL/GenBank/DDBJ databases">
        <title>Mechanisms controlling the formation of the plant cell surface in tip-growing cells are functionally conserved among land plants.</title>
        <authorList>
            <person name="Honkanen S."/>
            <person name="Jones V.A."/>
            <person name="Morieri G."/>
            <person name="Champion C."/>
            <person name="Hetherington A.J."/>
            <person name="Kelly S."/>
            <person name="Saint-Marcoux D."/>
            <person name="Proust H."/>
            <person name="Prescott H."/>
            <person name="Dolan L."/>
        </authorList>
    </citation>
    <scope>NUCLEOTIDE SEQUENCE [LARGE SCALE GENOMIC DNA]</scope>
    <source>
        <tissue evidence="5">Whole gametophyte</tissue>
    </source>
</reference>
<dbReference type="SUPFAM" id="SSF52540">
    <property type="entry name" value="P-loop containing nucleoside triphosphate hydrolases"/>
    <property type="match status" value="2"/>
</dbReference>
<dbReference type="PANTHER" id="PTHR11638">
    <property type="entry name" value="ATP-DEPENDENT CLP PROTEASE"/>
    <property type="match status" value="1"/>
</dbReference>
<dbReference type="Proteomes" id="UP000077202">
    <property type="component" value="Unassembled WGS sequence"/>
</dbReference>
<organism evidence="5 6">
    <name type="scientific">Marchantia polymorpha subsp. ruderalis</name>
    <dbReference type="NCBI Taxonomy" id="1480154"/>
    <lineage>
        <taxon>Eukaryota</taxon>
        <taxon>Viridiplantae</taxon>
        <taxon>Streptophyta</taxon>
        <taxon>Embryophyta</taxon>
        <taxon>Marchantiophyta</taxon>
        <taxon>Marchantiopsida</taxon>
        <taxon>Marchantiidae</taxon>
        <taxon>Marchantiales</taxon>
        <taxon>Marchantiaceae</taxon>
        <taxon>Marchantia</taxon>
    </lineage>
</organism>
<keyword evidence="6" id="KW-1185">Reference proteome</keyword>